<keyword evidence="1" id="KW-0238">DNA-binding</keyword>
<dbReference type="InterPro" id="IPR010982">
    <property type="entry name" value="Lambda_DNA-bd_dom_sf"/>
</dbReference>
<accession>A0ABW4YKY5</accession>
<dbReference type="Pfam" id="PF01381">
    <property type="entry name" value="HTH_3"/>
    <property type="match status" value="1"/>
</dbReference>
<dbReference type="Proteomes" id="UP001597362">
    <property type="component" value="Unassembled WGS sequence"/>
</dbReference>
<evidence type="ECO:0000259" key="3">
    <source>
        <dbReference type="PROSITE" id="PS50943"/>
    </source>
</evidence>
<dbReference type="PROSITE" id="PS50943">
    <property type="entry name" value="HTH_CROC1"/>
    <property type="match status" value="1"/>
</dbReference>
<dbReference type="Gene3D" id="1.10.260.40">
    <property type="entry name" value="lambda repressor-like DNA-binding domains"/>
    <property type="match status" value="1"/>
</dbReference>
<proteinExistence type="predicted"/>
<feature type="compositionally biased region" description="Polar residues" evidence="2">
    <location>
        <begin position="67"/>
        <end position="80"/>
    </location>
</feature>
<feature type="region of interest" description="Disordered" evidence="2">
    <location>
        <begin position="63"/>
        <end position="89"/>
    </location>
</feature>
<keyword evidence="5" id="KW-1185">Reference proteome</keyword>
<dbReference type="RefSeq" id="WP_377772511.1">
    <property type="nucleotide sequence ID" value="NZ_JBHUHO010000030.1"/>
</dbReference>
<comment type="caution">
    <text evidence="4">The sequence shown here is derived from an EMBL/GenBank/DDBJ whole genome shotgun (WGS) entry which is preliminary data.</text>
</comment>
<evidence type="ECO:0000256" key="1">
    <source>
        <dbReference type="ARBA" id="ARBA00023125"/>
    </source>
</evidence>
<evidence type="ECO:0000313" key="4">
    <source>
        <dbReference type="EMBL" id="MFD2116392.1"/>
    </source>
</evidence>
<reference evidence="5" key="1">
    <citation type="journal article" date="2019" name="Int. J. Syst. Evol. Microbiol.">
        <title>The Global Catalogue of Microorganisms (GCM) 10K type strain sequencing project: providing services to taxonomists for standard genome sequencing and annotation.</title>
        <authorList>
            <consortium name="The Broad Institute Genomics Platform"/>
            <consortium name="The Broad Institute Genome Sequencing Center for Infectious Disease"/>
            <person name="Wu L."/>
            <person name="Ma J."/>
        </authorList>
    </citation>
    <scope>NUCLEOTIDE SEQUENCE [LARGE SCALE GENOMIC DNA]</scope>
    <source>
        <strain evidence="5">GH52</strain>
    </source>
</reference>
<gene>
    <name evidence="4" type="ORF">ACFSJH_11730</name>
</gene>
<protein>
    <submittedName>
        <fullName evidence="4">Helix-turn-helix domain-containing protein</fullName>
    </submittedName>
</protein>
<evidence type="ECO:0000313" key="5">
    <source>
        <dbReference type="Proteomes" id="UP001597362"/>
    </source>
</evidence>
<name>A0ABW4YKY5_9BACL</name>
<sequence>MLGSRLKNLRTSHKLTQKQLAEKVNVTHVSISGYESGNRSPDTETLQSLADFFDVSVDYLLGRTDDSSTSANSDKPSNSGRAYLDGGKDWTEEEIQAADDFIKLLRKKRKQ</sequence>
<dbReference type="InterPro" id="IPR001387">
    <property type="entry name" value="Cro/C1-type_HTH"/>
</dbReference>
<dbReference type="CDD" id="cd00093">
    <property type="entry name" value="HTH_XRE"/>
    <property type="match status" value="1"/>
</dbReference>
<organism evidence="4 5">
    <name type="scientific">Paenibacillus yanchengensis</name>
    <dbReference type="NCBI Taxonomy" id="2035833"/>
    <lineage>
        <taxon>Bacteria</taxon>
        <taxon>Bacillati</taxon>
        <taxon>Bacillota</taxon>
        <taxon>Bacilli</taxon>
        <taxon>Bacillales</taxon>
        <taxon>Paenibacillaceae</taxon>
        <taxon>Paenibacillus</taxon>
    </lineage>
</organism>
<dbReference type="PANTHER" id="PTHR46558">
    <property type="entry name" value="TRACRIPTIONAL REGULATORY PROTEIN-RELATED-RELATED"/>
    <property type="match status" value="1"/>
</dbReference>
<dbReference type="EMBL" id="JBHUHO010000030">
    <property type="protein sequence ID" value="MFD2116392.1"/>
    <property type="molecule type" value="Genomic_DNA"/>
</dbReference>
<dbReference type="PANTHER" id="PTHR46558:SF11">
    <property type="entry name" value="HTH-TYPE TRANSCRIPTIONAL REGULATOR XRE"/>
    <property type="match status" value="1"/>
</dbReference>
<dbReference type="SUPFAM" id="SSF47413">
    <property type="entry name" value="lambda repressor-like DNA-binding domains"/>
    <property type="match status" value="1"/>
</dbReference>
<dbReference type="SMART" id="SM00530">
    <property type="entry name" value="HTH_XRE"/>
    <property type="match status" value="1"/>
</dbReference>
<evidence type="ECO:0000256" key="2">
    <source>
        <dbReference type="SAM" id="MobiDB-lite"/>
    </source>
</evidence>
<feature type="domain" description="HTH cro/C1-type" evidence="3">
    <location>
        <begin position="6"/>
        <end position="60"/>
    </location>
</feature>